<reference evidence="1" key="2">
    <citation type="submission" date="2020-09" db="EMBL/GenBank/DDBJ databases">
        <authorList>
            <person name="Sun Q."/>
            <person name="Zhou Y."/>
        </authorList>
    </citation>
    <scope>NUCLEOTIDE SEQUENCE</scope>
    <source>
        <strain evidence="1">CGMCC 4.7430</strain>
    </source>
</reference>
<dbReference type="RefSeq" id="WP_189137228.1">
    <property type="nucleotide sequence ID" value="NZ_BMNK01000001.1"/>
</dbReference>
<keyword evidence="2" id="KW-1185">Reference proteome</keyword>
<name>A0A918A3M0_9ACTN</name>
<dbReference type="EMBL" id="BMNK01000001">
    <property type="protein sequence ID" value="GGP02523.1"/>
    <property type="molecule type" value="Genomic_DNA"/>
</dbReference>
<evidence type="ECO:0000313" key="1">
    <source>
        <dbReference type="EMBL" id="GGP02523.1"/>
    </source>
</evidence>
<comment type="caution">
    <text evidence="1">The sequence shown here is derived from an EMBL/GenBank/DDBJ whole genome shotgun (WGS) entry which is preliminary data.</text>
</comment>
<protein>
    <submittedName>
        <fullName evidence="1">Uncharacterized protein</fullName>
    </submittedName>
</protein>
<evidence type="ECO:0000313" key="2">
    <source>
        <dbReference type="Proteomes" id="UP000660745"/>
    </source>
</evidence>
<dbReference type="AlphaFoldDB" id="A0A918A3M0"/>
<dbReference type="Proteomes" id="UP000660745">
    <property type="component" value="Unassembled WGS sequence"/>
</dbReference>
<reference evidence="1" key="1">
    <citation type="journal article" date="2014" name="Int. J. Syst. Evol. Microbiol.">
        <title>Complete genome sequence of Corynebacterium casei LMG S-19264T (=DSM 44701T), isolated from a smear-ripened cheese.</title>
        <authorList>
            <consortium name="US DOE Joint Genome Institute (JGI-PGF)"/>
            <person name="Walter F."/>
            <person name="Albersmeier A."/>
            <person name="Kalinowski J."/>
            <person name="Ruckert C."/>
        </authorList>
    </citation>
    <scope>NUCLEOTIDE SEQUENCE</scope>
    <source>
        <strain evidence="1">CGMCC 4.7430</strain>
    </source>
</reference>
<accession>A0A918A3M0</accession>
<gene>
    <name evidence="1" type="ORF">GCM10012278_10100</name>
</gene>
<organism evidence="1 2">
    <name type="scientific">Nonomuraea glycinis</name>
    <dbReference type="NCBI Taxonomy" id="2047744"/>
    <lineage>
        <taxon>Bacteria</taxon>
        <taxon>Bacillati</taxon>
        <taxon>Actinomycetota</taxon>
        <taxon>Actinomycetes</taxon>
        <taxon>Streptosporangiales</taxon>
        <taxon>Streptosporangiaceae</taxon>
        <taxon>Nonomuraea</taxon>
    </lineage>
</organism>
<proteinExistence type="predicted"/>
<sequence length="211" mass="23267">MGNNSPDLRFGIKVAGLRSRTWRVRSGVSKPELFLEREGLEKAAHISLHESGSWHYKTNKRESVRWTRPAEIAAGFTRAVLIVQPVAVAMISLADPDGVHLIEVDEDSDAMNFDVFIERPGTDLSSWPGRTAMGTVLVGRIPLANNAGWCSVVARQAPLSDPIELPRPDEDTIEKMREAAEQDGLYMTSVHDVSDGTMAFVDGRLIFNSHS</sequence>